<feature type="compositionally biased region" description="Basic and acidic residues" evidence="1">
    <location>
        <begin position="361"/>
        <end position="408"/>
    </location>
</feature>
<name>A0A0G4FPL2_9ALVE</name>
<dbReference type="InterPro" id="IPR032675">
    <property type="entry name" value="LRR_dom_sf"/>
</dbReference>
<gene>
    <name evidence="2" type="ORF">Cvel_18105</name>
</gene>
<evidence type="ECO:0000256" key="1">
    <source>
        <dbReference type="SAM" id="MobiDB-lite"/>
    </source>
</evidence>
<feature type="compositionally biased region" description="Basic and acidic residues" evidence="1">
    <location>
        <begin position="607"/>
        <end position="648"/>
    </location>
</feature>
<organism evidence="2">
    <name type="scientific">Chromera velia CCMP2878</name>
    <dbReference type="NCBI Taxonomy" id="1169474"/>
    <lineage>
        <taxon>Eukaryota</taxon>
        <taxon>Sar</taxon>
        <taxon>Alveolata</taxon>
        <taxon>Colpodellida</taxon>
        <taxon>Chromeraceae</taxon>
        <taxon>Chromera</taxon>
    </lineage>
</organism>
<feature type="compositionally biased region" description="Polar residues" evidence="1">
    <location>
        <begin position="649"/>
        <end position="658"/>
    </location>
</feature>
<feature type="compositionally biased region" description="Basic and acidic residues" evidence="1">
    <location>
        <begin position="334"/>
        <end position="354"/>
    </location>
</feature>
<reference evidence="2" key="1">
    <citation type="submission" date="2014-11" db="EMBL/GenBank/DDBJ databases">
        <authorList>
            <person name="Otto D Thomas"/>
            <person name="Naeem Raeece"/>
        </authorList>
    </citation>
    <scope>NUCLEOTIDE SEQUENCE</scope>
</reference>
<dbReference type="VEuPathDB" id="CryptoDB:Cvel_18105"/>
<feature type="region of interest" description="Disordered" evidence="1">
    <location>
        <begin position="469"/>
        <end position="682"/>
    </location>
</feature>
<evidence type="ECO:0000313" key="2">
    <source>
        <dbReference type="EMBL" id="CEM16342.1"/>
    </source>
</evidence>
<dbReference type="EMBL" id="CDMZ01000534">
    <property type="protein sequence ID" value="CEM16342.1"/>
    <property type="molecule type" value="Genomic_DNA"/>
</dbReference>
<proteinExistence type="predicted"/>
<feature type="compositionally biased region" description="Basic and acidic residues" evidence="1">
    <location>
        <begin position="533"/>
        <end position="547"/>
    </location>
</feature>
<feature type="compositionally biased region" description="Low complexity" evidence="1">
    <location>
        <begin position="884"/>
        <end position="893"/>
    </location>
</feature>
<accession>A0A0G4FPL2</accession>
<feature type="compositionally biased region" description="Gly residues" evidence="1">
    <location>
        <begin position="920"/>
        <end position="930"/>
    </location>
</feature>
<feature type="compositionally biased region" description="Polar residues" evidence="1">
    <location>
        <begin position="570"/>
        <end position="585"/>
    </location>
</feature>
<feature type="compositionally biased region" description="Polar residues" evidence="1">
    <location>
        <begin position="243"/>
        <end position="267"/>
    </location>
</feature>
<dbReference type="Gene3D" id="3.80.10.10">
    <property type="entry name" value="Ribonuclease Inhibitor"/>
    <property type="match status" value="1"/>
</dbReference>
<sequence length="950" mass="104476">MSLGVSASGGGVDWSRYLCDDPVDGLPSIQLDPVHNSKKRFPDSTSVPLKLDDEKLKSFCDWFSEEKQAGRLKFDFEKPWNVMVSNNGFTDTGFKTFMETAWRNAMKLNILKAYKNRIGNMGVDSLCLYIEKAPTAVAEIHLSHNMIDDFGVIKLLSTLNGCEKYPRTMPRGGGAPLWLRMEYNLVKDPEKIMNFVSKKGLFICCNENRNMCGPNKCSHAARADRSKCPKVHMYVFKSQQTISNPDSSSIYSGSAAPTTANTPNNIHLSEKENASPREGKGGGPLRTRGGGMEAEKNPSKSHSPAPWAQVARGEQDRDRDTGQPGGGYGPSSIRDGDRWENTTGGDRDRDRERGGGMGGERPGERTKMYSDRDMDRDRRMERDPLPPPRHTEMERGESRYRRPAERRPPYGKPPLPNSRDYSDDAADRRPRSPPRVKTKEELEEEAAVAEFEAGMNAYSASVTSYHQLAKKHNSGRDPMPPLPPEWDMTRREREIEEEKEDREREASKHWPSLRDGLQAASASRGSHTPPAGQEREEKGKQEKEKDPSSSSSSTSDPKPPKNTPITKTPQLQGQSGRGSQTGASSSKEKPVELLPKVNMPELGTLDGRLKEKERHKMEADSAAGSKREKGSVSVKKENASVKEEKTSERPTTSDSSKPSRLKEAAPLSSQNGPRIPPLPRMSNPEAQKAAEADYYFSMQKRHQEDQAELTKRQETDLASFLSQARETDDAYSLAVHSITVGRMPCPHLFKAATEVVLQKQRAGILAADPEPFEHLLLQSHQQCMQQGAAQTNMGAPPFFFAPPAPNGMNRQVPSGGENRGVPNGVDHPGVNVNGVPPPAPPLGGLPMVPFEMQQAFVQQQALLAMVGQNPQYLHELQLQEPPAQGNMHMQQQQPGGGQTDSFPHPHMFPRAFAPGSPFFEGGGGGDGSGIMPGPSGAFPPHFAGGLHPGP</sequence>
<protein>
    <submittedName>
        <fullName evidence="2">Uncharacterized protein</fullName>
    </submittedName>
</protein>
<dbReference type="AlphaFoldDB" id="A0A0G4FPL2"/>
<feature type="region of interest" description="Disordered" evidence="1">
    <location>
        <begin position="243"/>
        <end position="444"/>
    </location>
</feature>
<dbReference type="SUPFAM" id="SSF52047">
    <property type="entry name" value="RNI-like"/>
    <property type="match status" value="1"/>
</dbReference>
<feature type="compositionally biased region" description="Basic and acidic residues" evidence="1">
    <location>
        <begin position="268"/>
        <end position="280"/>
    </location>
</feature>
<feature type="region of interest" description="Disordered" evidence="1">
    <location>
        <begin position="884"/>
        <end position="950"/>
    </location>
</feature>
<feature type="compositionally biased region" description="Basic and acidic residues" evidence="1">
    <location>
        <begin position="420"/>
        <end position="430"/>
    </location>
</feature>
<feature type="compositionally biased region" description="Gly residues" evidence="1">
    <location>
        <begin position="281"/>
        <end position="292"/>
    </location>
</feature>
<feature type="compositionally biased region" description="Basic and acidic residues" evidence="1">
    <location>
        <begin position="487"/>
        <end position="508"/>
    </location>
</feature>